<sequence length="157" mass="16801">MRAGRIGLRLFVALLLCGCGGLARAAGTAPSLDAYRGHVTYVDFWASWCGPCAESFPWLNAMQAKYGARGLHVVGVGVDTQSASADRFLRAHAPQFPIVRDPDGALAEQYAIEGMPYAVLLDADGHVLSRHSGFRAGQTDEYEHAIQDALSPRGTTP</sequence>
<dbReference type="InterPro" id="IPR050553">
    <property type="entry name" value="Thioredoxin_ResA/DsbE_sf"/>
</dbReference>
<keyword evidence="1" id="KW-0732">Signal</keyword>
<dbReference type="InterPro" id="IPR036249">
    <property type="entry name" value="Thioredoxin-like_sf"/>
</dbReference>
<dbReference type="EMBL" id="JAAMOW010000002">
    <property type="protein sequence ID" value="NGY03872.1"/>
    <property type="molecule type" value="Genomic_DNA"/>
</dbReference>
<dbReference type="PANTHER" id="PTHR42852:SF18">
    <property type="entry name" value="CHROMOSOME UNDETERMINED SCAFFOLD_47, WHOLE GENOME SHOTGUN SEQUENCE"/>
    <property type="match status" value="1"/>
</dbReference>
<dbReference type="PANTHER" id="PTHR42852">
    <property type="entry name" value="THIOL:DISULFIDE INTERCHANGE PROTEIN DSBE"/>
    <property type="match status" value="1"/>
</dbReference>
<dbReference type="GO" id="GO:0016491">
    <property type="term" value="F:oxidoreductase activity"/>
    <property type="evidence" value="ECO:0007669"/>
    <property type="project" value="InterPro"/>
</dbReference>
<keyword evidence="4" id="KW-1185">Reference proteome</keyword>
<accession>A0A6M2BMI7</accession>
<organism evidence="3 4">
    <name type="scientific">Solimonas terrae</name>
    <dbReference type="NCBI Taxonomy" id="1396819"/>
    <lineage>
        <taxon>Bacteria</taxon>
        <taxon>Pseudomonadati</taxon>
        <taxon>Pseudomonadota</taxon>
        <taxon>Gammaproteobacteria</taxon>
        <taxon>Nevskiales</taxon>
        <taxon>Nevskiaceae</taxon>
        <taxon>Solimonas</taxon>
    </lineage>
</organism>
<dbReference type="CDD" id="cd02966">
    <property type="entry name" value="TlpA_like_family"/>
    <property type="match status" value="1"/>
</dbReference>
<dbReference type="Gene3D" id="3.40.30.10">
    <property type="entry name" value="Glutaredoxin"/>
    <property type="match status" value="1"/>
</dbReference>
<protein>
    <submittedName>
        <fullName evidence="3">TlpA family protein disulfide reductase</fullName>
    </submittedName>
</protein>
<proteinExistence type="predicted"/>
<gene>
    <name evidence="3" type="ORF">G7Y85_03785</name>
</gene>
<reference evidence="3 4" key="1">
    <citation type="journal article" date="2014" name="Int. J. Syst. Evol. Microbiol.">
        <title>Solimonas terrae sp. nov., isolated from soil.</title>
        <authorList>
            <person name="Kim S.J."/>
            <person name="Moon J.Y."/>
            <person name="Weon H.Y."/>
            <person name="Ahn J.H."/>
            <person name="Chen W.M."/>
            <person name="Kwon S.W."/>
        </authorList>
    </citation>
    <scope>NUCLEOTIDE SEQUENCE [LARGE SCALE GENOMIC DNA]</scope>
    <source>
        <strain evidence="3 4">KIS83-12</strain>
    </source>
</reference>
<dbReference type="AlphaFoldDB" id="A0A6M2BMI7"/>
<evidence type="ECO:0000313" key="4">
    <source>
        <dbReference type="Proteomes" id="UP000472676"/>
    </source>
</evidence>
<dbReference type="PROSITE" id="PS51352">
    <property type="entry name" value="THIOREDOXIN_2"/>
    <property type="match status" value="1"/>
</dbReference>
<dbReference type="InterPro" id="IPR013766">
    <property type="entry name" value="Thioredoxin_domain"/>
</dbReference>
<evidence type="ECO:0000313" key="3">
    <source>
        <dbReference type="EMBL" id="NGY03872.1"/>
    </source>
</evidence>
<feature type="domain" description="Thioredoxin" evidence="2">
    <location>
        <begin position="18"/>
        <end position="151"/>
    </location>
</feature>
<comment type="caution">
    <text evidence="3">The sequence shown here is derived from an EMBL/GenBank/DDBJ whole genome shotgun (WGS) entry which is preliminary data.</text>
</comment>
<name>A0A6M2BMI7_9GAMM</name>
<evidence type="ECO:0000259" key="2">
    <source>
        <dbReference type="PROSITE" id="PS51352"/>
    </source>
</evidence>
<dbReference type="SUPFAM" id="SSF52833">
    <property type="entry name" value="Thioredoxin-like"/>
    <property type="match status" value="1"/>
</dbReference>
<dbReference type="Pfam" id="PF08534">
    <property type="entry name" value="Redoxin"/>
    <property type="match status" value="1"/>
</dbReference>
<feature type="chain" id="PRO_5026872050" evidence="1">
    <location>
        <begin position="26"/>
        <end position="157"/>
    </location>
</feature>
<dbReference type="InterPro" id="IPR013740">
    <property type="entry name" value="Redoxin"/>
</dbReference>
<feature type="signal peptide" evidence="1">
    <location>
        <begin position="1"/>
        <end position="25"/>
    </location>
</feature>
<dbReference type="Proteomes" id="UP000472676">
    <property type="component" value="Unassembled WGS sequence"/>
</dbReference>
<evidence type="ECO:0000256" key="1">
    <source>
        <dbReference type="SAM" id="SignalP"/>
    </source>
</evidence>